<gene>
    <name evidence="4" type="ORF">KCX74_08270</name>
</gene>
<organism evidence="4 5">
    <name type="scientific">Virgibacillus salarius</name>
    <dbReference type="NCBI Taxonomy" id="447199"/>
    <lineage>
        <taxon>Bacteria</taxon>
        <taxon>Bacillati</taxon>
        <taxon>Bacillota</taxon>
        <taxon>Bacilli</taxon>
        <taxon>Bacillales</taxon>
        <taxon>Bacillaceae</taxon>
        <taxon>Virgibacillus</taxon>
    </lineage>
</organism>
<accession>A0A941I9X9</accession>
<dbReference type="CDD" id="cd06558">
    <property type="entry name" value="crotonase-like"/>
    <property type="match status" value="1"/>
</dbReference>
<dbReference type="PANTHER" id="PTHR11941">
    <property type="entry name" value="ENOYL-COA HYDRATASE-RELATED"/>
    <property type="match status" value="1"/>
</dbReference>
<dbReference type="FunFam" id="1.10.12.10:FF:000001">
    <property type="entry name" value="Probable enoyl-CoA hydratase, mitochondrial"/>
    <property type="match status" value="1"/>
</dbReference>
<evidence type="ECO:0000256" key="3">
    <source>
        <dbReference type="RuleBase" id="RU003707"/>
    </source>
</evidence>
<protein>
    <submittedName>
        <fullName evidence="4">Enoyl-CoA hydratase/isomerase family protein</fullName>
    </submittedName>
</protein>
<dbReference type="FunFam" id="3.90.226.10:FF:000009">
    <property type="entry name" value="Carnitinyl-CoA dehydratase"/>
    <property type="match status" value="1"/>
</dbReference>
<dbReference type="InterPro" id="IPR014748">
    <property type="entry name" value="Enoyl-CoA_hydra_C"/>
</dbReference>
<evidence type="ECO:0000256" key="1">
    <source>
        <dbReference type="ARBA" id="ARBA00005254"/>
    </source>
</evidence>
<dbReference type="Proteomes" id="UP000675284">
    <property type="component" value="Unassembled WGS sequence"/>
</dbReference>
<name>A0A941I9X9_9BACI</name>
<dbReference type="AlphaFoldDB" id="A0A941I9X9"/>
<keyword evidence="5" id="KW-1185">Reference proteome</keyword>
<reference evidence="4" key="1">
    <citation type="submission" date="2021-04" db="EMBL/GenBank/DDBJ databases">
        <title>Isolation and polyphasic classification of algal microorganism.</title>
        <authorList>
            <person name="Wang S."/>
        </authorList>
    </citation>
    <scope>NUCLEOTIDE SEQUENCE</scope>
    <source>
        <strain evidence="4">720a</strain>
    </source>
</reference>
<dbReference type="EMBL" id="JAGSOT010000020">
    <property type="protein sequence ID" value="MBR7796038.1"/>
    <property type="molecule type" value="Genomic_DNA"/>
</dbReference>
<keyword evidence="2" id="KW-0456">Lyase</keyword>
<proteinExistence type="inferred from homology"/>
<dbReference type="Gene3D" id="1.10.12.10">
    <property type="entry name" value="Lyase 2-enoyl-coa Hydratase, Chain A, domain 2"/>
    <property type="match status" value="1"/>
</dbReference>
<evidence type="ECO:0000313" key="5">
    <source>
        <dbReference type="Proteomes" id="UP000675284"/>
    </source>
</evidence>
<dbReference type="GO" id="GO:0016836">
    <property type="term" value="F:hydro-lyase activity"/>
    <property type="evidence" value="ECO:0007669"/>
    <property type="project" value="UniProtKB-ARBA"/>
</dbReference>
<dbReference type="InterPro" id="IPR029045">
    <property type="entry name" value="ClpP/crotonase-like_dom_sf"/>
</dbReference>
<dbReference type="SUPFAM" id="SSF52096">
    <property type="entry name" value="ClpP/crotonase"/>
    <property type="match status" value="1"/>
</dbReference>
<dbReference type="Gene3D" id="3.90.226.10">
    <property type="entry name" value="2-enoyl-CoA Hydratase, Chain A, domain 1"/>
    <property type="match status" value="1"/>
</dbReference>
<dbReference type="GO" id="GO:0006635">
    <property type="term" value="P:fatty acid beta-oxidation"/>
    <property type="evidence" value="ECO:0007669"/>
    <property type="project" value="TreeGrafter"/>
</dbReference>
<dbReference type="PROSITE" id="PS00166">
    <property type="entry name" value="ENOYL_COA_HYDRATASE"/>
    <property type="match status" value="1"/>
</dbReference>
<dbReference type="PANTHER" id="PTHR11941:SF175">
    <property type="entry name" value="ENOYL-COA HYDRATASE-RELATED"/>
    <property type="match status" value="1"/>
</dbReference>
<dbReference type="InterPro" id="IPR018376">
    <property type="entry name" value="Enoyl-CoA_hyd/isom_CS"/>
</dbReference>
<comment type="similarity">
    <text evidence="1 3">Belongs to the enoyl-CoA hydratase/isomerase family.</text>
</comment>
<dbReference type="RefSeq" id="WP_026682948.1">
    <property type="nucleotide sequence ID" value="NZ_BAAACY010000045.1"/>
</dbReference>
<evidence type="ECO:0000256" key="2">
    <source>
        <dbReference type="ARBA" id="ARBA00023239"/>
    </source>
</evidence>
<sequence length="261" mass="28177">MEFKYIKITYNSNIAVVELNNPPANALSTTTIGELRSAFKQLADAENVHAVILTGSGKFFAAGADIKEFVPAMGDYDRGIQMSELGQQLCNDIEQLKKPVIAAINGPALGGGLELAMGCHFRIAVNEAKLGLPEVKLGLIPSFGGTQRLARITNMATALDLILSGKHIASQEAVKHGLIQVTVSAEELMSTALTIANSFTEGNSMASVTRAIQSIVKGIHEPFEEGLKREKQKFAELFLTEDAKEGVQAFVEKRKPSFHHK</sequence>
<comment type="caution">
    <text evidence="4">The sequence shown here is derived from an EMBL/GenBank/DDBJ whole genome shotgun (WGS) entry which is preliminary data.</text>
</comment>
<dbReference type="InterPro" id="IPR001753">
    <property type="entry name" value="Enoyl-CoA_hydra/iso"/>
</dbReference>
<evidence type="ECO:0000313" key="4">
    <source>
        <dbReference type="EMBL" id="MBR7796038.1"/>
    </source>
</evidence>
<dbReference type="Pfam" id="PF00378">
    <property type="entry name" value="ECH_1"/>
    <property type="match status" value="1"/>
</dbReference>